<dbReference type="SUPFAM" id="SSF47413">
    <property type="entry name" value="lambda repressor-like DNA-binding domains"/>
    <property type="match status" value="1"/>
</dbReference>
<evidence type="ECO:0000313" key="4">
    <source>
        <dbReference type="EMBL" id="NMO19784.1"/>
    </source>
</evidence>
<protein>
    <submittedName>
        <fullName evidence="4">DUF2083 domain-containing protein</fullName>
    </submittedName>
</protein>
<organism evidence="4 5">
    <name type="scientific">Pyxidicoccus fallax</name>
    <dbReference type="NCBI Taxonomy" id="394095"/>
    <lineage>
        <taxon>Bacteria</taxon>
        <taxon>Pseudomonadati</taxon>
        <taxon>Myxococcota</taxon>
        <taxon>Myxococcia</taxon>
        <taxon>Myxococcales</taxon>
        <taxon>Cystobacterineae</taxon>
        <taxon>Myxococcaceae</taxon>
        <taxon>Pyxidicoccus</taxon>
    </lineage>
</organism>
<evidence type="ECO:0000313" key="5">
    <source>
        <dbReference type="Proteomes" id="UP000518300"/>
    </source>
</evidence>
<dbReference type="Pfam" id="PF01381">
    <property type="entry name" value="HTH_3"/>
    <property type="match status" value="1"/>
</dbReference>
<feature type="domain" description="HTH cro/C1-type" evidence="3">
    <location>
        <begin position="14"/>
        <end position="68"/>
    </location>
</feature>
<dbReference type="EMBL" id="JABBJJ010000205">
    <property type="protein sequence ID" value="NMO19784.1"/>
    <property type="molecule type" value="Genomic_DNA"/>
</dbReference>
<feature type="region of interest" description="Disordered" evidence="2">
    <location>
        <begin position="500"/>
        <end position="554"/>
    </location>
</feature>
<dbReference type="InterPro" id="IPR001387">
    <property type="entry name" value="Cro/C1-type_HTH"/>
</dbReference>
<comment type="similarity">
    <text evidence="1">Belongs to the short-chain fatty acyl-CoA assimilation regulator (ScfR) family.</text>
</comment>
<dbReference type="AlphaFoldDB" id="A0A848LQN3"/>
<keyword evidence="5" id="KW-1185">Reference proteome</keyword>
<evidence type="ECO:0000259" key="3">
    <source>
        <dbReference type="PROSITE" id="PS50943"/>
    </source>
</evidence>
<sequence length="554" mass="61692">MNDNALNANVGLKLRGLRLARNIKQADAAKDLGVSPAYLNLIEKGKRVMPFPLLWKALRYFDQDPEQFMSTLGEGRVDEALAKLLDEPLLKSLDIDPESLQSLSAEPKLAGTVAALFNLYKNTRTQLENVLAQLNVEERTRAQGGAQNGTVPGVRFDYSPFDEVSDFLEQHRNYFPELEEQAEALRKDVRLERQITSGQLIRLLEERFGYRVNFDDPAPSGSSVVRRLDPEEQTLTLSPFLTEQPLKFQIAASIGLLVMDREKMVERILGVGAGRMRHAETARLIKVNLANYFAGALMLPYGDFFKEVQRTRYDVELLSSIFGSTYETVAHRLCNLSDPKRPGLPFHFLRADIAGNISKRYSGTGIRFATGGGSCAKWAVHLAFLNPSQITRQYSIMPDGTTYFCFAKVQLQPIEGSIVKGTAYSIGLGTHAENAKYLAYGLPTTDLRKDAIPSGISCRFCERTDCNQRAAASYRFAFAFDEYTKKDCFFSPLLVHEKADKPEKERHGHGPAHAHNGSPAALPMSHLSPVNGAHDSEKDDSLDKSPRRRKGGDA</sequence>
<dbReference type="SMART" id="SM00530">
    <property type="entry name" value="HTH_XRE"/>
    <property type="match status" value="1"/>
</dbReference>
<evidence type="ECO:0000256" key="2">
    <source>
        <dbReference type="SAM" id="MobiDB-lite"/>
    </source>
</evidence>
<dbReference type="InterPro" id="IPR010982">
    <property type="entry name" value="Lambda_DNA-bd_dom_sf"/>
</dbReference>
<name>A0A848LQN3_9BACT</name>
<dbReference type="InterPro" id="IPR018653">
    <property type="entry name" value="ScfR_C"/>
</dbReference>
<dbReference type="GO" id="GO:0003677">
    <property type="term" value="F:DNA binding"/>
    <property type="evidence" value="ECO:0007669"/>
    <property type="project" value="InterPro"/>
</dbReference>
<feature type="compositionally biased region" description="Basic and acidic residues" evidence="2">
    <location>
        <begin position="534"/>
        <end position="554"/>
    </location>
</feature>
<dbReference type="Proteomes" id="UP000518300">
    <property type="component" value="Unassembled WGS sequence"/>
</dbReference>
<proteinExistence type="inferred from homology"/>
<evidence type="ECO:0000256" key="1">
    <source>
        <dbReference type="ARBA" id="ARBA00007227"/>
    </source>
</evidence>
<dbReference type="RefSeq" id="WP_169349024.1">
    <property type="nucleotide sequence ID" value="NZ_JABBJJ010000205.1"/>
</dbReference>
<reference evidence="4 5" key="1">
    <citation type="submission" date="2020-04" db="EMBL/GenBank/DDBJ databases">
        <title>Draft genome of Pyxidicoccus fallax type strain.</title>
        <authorList>
            <person name="Whitworth D.E."/>
        </authorList>
    </citation>
    <scope>NUCLEOTIDE SEQUENCE [LARGE SCALE GENOMIC DNA]</scope>
    <source>
        <strain evidence="4 5">DSM 14698</strain>
    </source>
</reference>
<comment type="caution">
    <text evidence="4">The sequence shown here is derived from an EMBL/GenBank/DDBJ whole genome shotgun (WGS) entry which is preliminary data.</text>
</comment>
<dbReference type="PROSITE" id="PS50943">
    <property type="entry name" value="HTH_CROC1"/>
    <property type="match status" value="1"/>
</dbReference>
<dbReference type="Pfam" id="PF09856">
    <property type="entry name" value="ScfRs"/>
    <property type="match status" value="1"/>
</dbReference>
<dbReference type="CDD" id="cd00093">
    <property type="entry name" value="HTH_XRE"/>
    <property type="match status" value="1"/>
</dbReference>
<accession>A0A848LQN3</accession>
<dbReference type="Pfam" id="PF06114">
    <property type="entry name" value="Peptidase_M78"/>
    <property type="match status" value="1"/>
</dbReference>
<dbReference type="Gene3D" id="1.10.260.40">
    <property type="entry name" value="lambda repressor-like DNA-binding domains"/>
    <property type="match status" value="1"/>
</dbReference>
<dbReference type="InterPro" id="IPR010359">
    <property type="entry name" value="IrrE_HExxH"/>
</dbReference>
<gene>
    <name evidence="4" type="ORF">HG543_33645</name>
</gene>